<proteinExistence type="predicted"/>
<protein>
    <submittedName>
        <fullName evidence="1">Uncharacterized protein</fullName>
    </submittedName>
</protein>
<reference evidence="1" key="1">
    <citation type="submission" date="2023-10" db="EMBL/GenBank/DDBJ databases">
        <authorList>
            <person name="Rodriguez Cubillos JULIANA M."/>
            <person name="De Vega J."/>
        </authorList>
    </citation>
    <scope>NUCLEOTIDE SEQUENCE</scope>
</reference>
<keyword evidence="2" id="KW-1185">Reference proteome</keyword>
<name>A0ACB0IWZ0_TRIPR</name>
<evidence type="ECO:0000313" key="1">
    <source>
        <dbReference type="EMBL" id="CAJ2635387.1"/>
    </source>
</evidence>
<sequence length="445" mass="49706">MTGIRLISTTTIQATKHDENNSTHKKIDLTPWDLTLLKIETIQQGLLFHKPKTNQIQHLKQTLSTTLNFFPPLAGRLVITRHDEHNKASSSCSVICNNVGALFVHAIAENTTIADITQPNYVPPIVHALFPLNGVKNYEGTTQPVLAVQVTELIDGIFIGFAINHLVADGKSFWLFVNSWAEISRGFNKPTKIPTFERWFPDDINLPIQFPFTEDAQKKQREIPPIRLFHFTKEKVAQLKSKANAEIGHSSTNNTDKIIIISSFQALITHIWRSSASKQHAEPGEETSFALVMDCRTRMSPNLGENYFGNTRVFEIVTMKTKELMEGGIGKVGMEINKVISTQSHEKIMNQYESWLKTPIIIVPGMLSRSNVLMANSSPRFDVYGNDFGWGKPIAVRNGVGNKSIGKVTVFAGFEQGSIDVELCLPYDVLEALGNDQLFLDAMSV</sequence>
<gene>
    <name evidence="1" type="ORF">MILVUS5_LOCUS6079</name>
</gene>
<dbReference type="Proteomes" id="UP001177021">
    <property type="component" value="Unassembled WGS sequence"/>
</dbReference>
<comment type="caution">
    <text evidence="1">The sequence shown here is derived from an EMBL/GenBank/DDBJ whole genome shotgun (WGS) entry which is preliminary data.</text>
</comment>
<accession>A0ACB0IWZ0</accession>
<dbReference type="EMBL" id="CASHSV030000002">
    <property type="protein sequence ID" value="CAJ2635387.1"/>
    <property type="molecule type" value="Genomic_DNA"/>
</dbReference>
<organism evidence="1 2">
    <name type="scientific">Trifolium pratense</name>
    <name type="common">Red clover</name>
    <dbReference type="NCBI Taxonomy" id="57577"/>
    <lineage>
        <taxon>Eukaryota</taxon>
        <taxon>Viridiplantae</taxon>
        <taxon>Streptophyta</taxon>
        <taxon>Embryophyta</taxon>
        <taxon>Tracheophyta</taxon>
        <taxon>Spermatophyta</taxon>
        <taxon>Magnoliopsida</taxon>
        <taxon>eudicotyledons</taxon>
        <taxon>Gunneridae</taxon>
        <taxon>Pentapetalae</taxon>
        <taxon>rosids</taxon>
        <taxon>fabids</taxon>
        <taxon>Fabales</taxon>
        <taxon>Fabaceae</taxon>
        <taxon>Papilionoideae</taxon>
        <taxon>50 kb inversion clade</taxon>
        <taxon>NPAAA clade</taxon>
        <taxon>Hologalegina</taxon>
        <taxon>IRL clade</taxon>
        <taxon>Trifolieae</taxon>
        <taxon>Trifolium</taxon>
    </lineage>
</organism>
<evidence type="ECO:0000313" key="2">
    <source>
        <dbReference type="Proteomes" id="UP001177021"/>
    </source>
</evidence>